<dbReference type="GO" id="GO:0005524">
    <property type="term" value="F:ATP binding"/>
    <property type="evidence" value="ECO:0007669"/>
    <property type="project" value="UniProtKB-KW"/>
</dbReference>
<evidence type="ECO:0000313" key="21">
    <source>
        <dbReference type="EMBL" id="TMJ08724.1"/>
    </source>
</evidence>
<evidence type="ECO:0000313" key="22">
    <source>
        <dbReference type="Proteomes" id="UP000315217"/>
    </source>
</evidence>
<keyword evidence="15" id="KW-0902">Two-component regulatory system</keyword>
<dbReference type="PANTHER" id="PTHR24421:SF10">
    <property type="entry name" value="NITRATE_NITRITE SENSOR PROTEIN NARQ"/>
    <property type="match status" value="1"/>
</dbReference>
<keyword evidence="16" id="KW-0411">Iron-sulfur</keyword>
<dbReference type="SMART" id="SM00387">
    <property type="entry name" value="HATPase_c"/>
    <property type="match status" value="1"/>
</dbReference>
<dbReference type="InterPro" id="IPR029016">
    <property type="entry name" value="GAF-like_dom_sf"/>
</dbReference>
<dbReference type="GO" id="GO:0005737">
    <property type="term" value="C:cytoplasm"/>
    <property type="evidence" value="ECO:0007669"/>
    <property type="project" value="UniProtKB-SubCell"/>
</dbReference>
<keyword evidence="19" id="KW-0472">Membrane</keyword>
<evidence type="ECO:0000256" key="19">
    <source>
        <dbReference type="SAM" id="Phobius"/>
    </source>
</evidence>
<keyword evidence="19" id="KW-1133">Transmembrane helix</keyword>
<dbReference type="Pfam" id="PF02518">
    <property type="entry name" value="HATPase_c"/>
    <property type="match status" value="1"/>
</dbReference>
<evidence type="ECO:0000256" key="8">
    <source>
        <dbReference type="ARBA" id="ARBA00022553"/>
    </source>
</evidence>
<evidence type="ECO:0000256" key="15">
    <source>
        <dbReference type="ARBA" id="ARBA00023012"/>
    </source>
</evidence>
<keyword evidence="8" id="KW-0597">Phosphoprotein</keyword>
<feature type="transmembrane region" description="Helical" evidence="19">
    <location>
        <begin position="125"/>
        <end position="149"/>
    </location>
</feature>
<evidence type="ECO:0000259" key="20">
    <source>
        <dbReference type="PROSITE" id="PS50109"/>
    </source>
</evidence>
<dbReference type="InterPro" id="IPR011712">
    <property type="entry name" value="Sig_transdc_His_kin_sub3_dim/P"/>
</dbReference>
<evidence type="ECO:0000256" key="3">
    <source>
        <dbReference type="ARBA" id="ARBA00004496"/>
    </source>
</evidence>
<dbReference type="InterPro" id="IPR003018">
    <property type="entry name" value="GAF"/>
</dbReference>
<evidence type="ECO:0000256" key="9">
    <source>
        <dbReference type="ARBA" id="ARBA00022679"/>
    </source>
</evidence>
<comment type="caution">
    <text evidence="21">The sequence shown here is derived from an EMBL/GenBank/DDBJ whole genome shotgun (WGS) entry which is preliminary data.</text>
</comment>
<dbReference type="AlphaFoldDB" id="A0A537LL41"/>
<evidence type="ECO:0000256" key="1">
    <source>
        <dbReference type="ARBA" id="ARBA00000085"/>
    </source>
</evidence>
<comment type="function">
    <text evidence="17">Member of the two-component regulatory system NreB/NreC involved in the control of dissimilatory nitrate/nitrite reduction in response to oxygen. NreB functions as a direct oxygen sensor histidine kinase which is autophosphorylated, in the absence of oxygen, probably at the conserved histidine residue, and transfers its phosphate group probably to a conserved aspartate residue of NreC. NreB/NreC activates the expression of the nitrate (narGHJI) and nitrite (nir) reductase operons, as well as the putative nitrate transporter gene narT.</text>
</comment>
<dbReference type="GO" id="GO:0051539">
    <property type="term" value="F:4 iron, 4 sulfur cluster binding"/>
    <property type="evidence" value="ECO:0007669"/>
    <property type="project" value="UniProtKB-KW"/>
</dbReference>
<evidence type="ECO:0000256" key="18">
    <source>
        <dbReference type="ARBA" id="ARBA00030800"/>
    </source>
</evidence>
<comment type="subcellular location">
    <subcellularLocation>
        <location evidence="3">Cytoplasm</location>
    </subcellularLocation>
</comment>
<dbReference type="Gene3D" id="3.30.450.40">
    <property type="match status" value="1"/>
</dbReference>
<dbReference type="Gene3D" id="3.30.565.10">
    <property type="entry name" value="Histidine kinase-like ATPase, C-terminal domain"/>
    <property type="match status" value="1"/>
</dbReference>
<keyword evidence="19" id="KW-0812">Transmembrane</keyword>
<dbReference type="CDD" id="cd16917">
    <property type="entry name" value="HATPase_UhpB-NarQ-NarX-like"/>
    <property type="match status" value="1"/>
</dbReference>
<name>A0A537LL41_9BACT</name>
<evidence type="ECO:0000256" key="2">
    <source>
        <dbReference type="ARBA" id="ARBA00001966"/>
    </source>
</evidence>
<evidence type="ECO:0000256" key="4">
    <source>
        <dbReference type="ARBA" id="ARBA00012438"/>
    </source>
</evidence>
<gene>
    <name evidence="21" type="ORF">E6G98_11415</name>
</gene>
<evidence type="ECO:0000256" key="10">
    <source>
        <dbReference type="ARBA" id="ARBA00022723"/>
    </source>
</evidence>
<evidence type="ECO:0000256" key="7">
    <source>
        <dbReference type="ARBA" id="ARBA00022490"/>
    </source>
</evidence>
<dbReference type="GO" id="GO:0046872">
    <property type="term" value="F:metal ion binding"/>
    <property type="evidence" value="ECO:0007669"/>
    <property type="project" value="UniProtKB-KW"/>
</dbReference>
<dbReference type="InterPro" id="IPR004358">
    <property type="entry name" value="Sig_transdc_His_kin-like_C"/>
</dbReference>
<dbReference type="GO" id="GO:0016020">
    <property type="term" value="C:membrane"/>
    <property type="evidence" value="ECO:0007669"/>
    <property type="project" value="InterPro"/>
</dbReference>
<reference evidence="21 22" key="1">
    <citation type="journal article" date="2019" name="Nat. Microbiol.">
        <title>Mediterranean grassland soil C-N compound turnover is dependent on rainfall and depth, and is mediated by genomically divergent microorganisms.</title>
        <authorList>
            <person name="Diamond S."/>
            <person name="Andeer P.F."/>
            <person name="Li Z."/>
            <person name="Crits-Christoph A."/>
            <person name="Burstein D."/>
            <person name="Anantharaman K."/>
            <person name="Lane K.R."/>
            <person name="Thomas B.C."/>
            <person name="Pan C."/>
            <person name="Northen T.R."/>
            <person name="Banfield J.F."/>
        </authorList>
    </citation>
    <scope>NUCLEOTIDE SEQUENCE [LARGE SCALE GENOMIC DNA]</scope>
    <source>
        <strain evidence="21">NP_1</strain>
    </source>
</reference>
<sequence length="535" mass="57671">AFFTAHLVAETLLTVAPDSVLYATRHALFIAAAWSLLYSFRPDARLTLVAAAAILAAAVVTPVSWLAGALTASLAGGAAFVSSAWLLYRDEEGLQTSSTVLLFWGLVLGGLHSLDYPFVRPHPGPAAVGAALSGVFTVAFGVGVVLWALQRSRDLVTMSAIAEALNRSLNVREALGRSLQQLVALMRVSSGWIFLRDGGEFAVAVTERLPPALAANEMDRMRGDCRCLQMLREGQLPAAVNIVNCLRLEKAGWDRPRHVTVPLRTAGDVVGVMNLVVPRRRTVTSRELSTLSAIGDQIGLAAERARLYEEVREKEALRGQLLEKLISAHEDERRRIARELHDEAGQALSALIVNLEVAEQSQAPVPPEQLARLRDIAEGTLAELRRMIYDLRPSILDDMGLAAAIRWYAKETVEPKGVPVTMHISGLGERLPSYIETAVFRIVQEALTNILKHAGATRATVEVAHGNGRMELVISDDGRGFDPSAVTTHREGGMGLLGMRERAELLGGTLTIQSTPGAGTRLEAAIPVGARNGQD</sequence>
<dbReference type="PROSITE" id="PS50109">
    <property type="entry name" value="HIS_KIN"/>
    <property type="match status" value="1"/>
</dbReference>
<feature type="non-terminal residue" evidence="21">
    <location>
        <position position="1"/>
    </location>
</feature>
<evidence type="ECO:0000256" key="12">
    <source>
        <dbReference type="ARBA" id="ARBA00022777"/>
    </source>
</evidence>
<dbReference type="Pfam" id="PF13185">
    <property type="entry name" value="GAF_2"/>
    <property type="match status" value="1"/>
</dbReference>
<keyword evidence="13" id="KW-0067">ATP-binding</keyword>
<dbReference type="EMBL" id="VBAI01000182">
    <property type="protein sequence ID" value="TMJ08724.1"/>
    <property type="molecule type" value="Genomic_DNA"/>
</dbReference>
<protein>
    <recommendedName>
        <fullName evidence="5">Oxygen sensor histidine kinase NreB</fullName>
        <ecNumber evidence="4">2.7.13.3</ecNumber>
    </recommendedName>
    <alternativeName>
        <fullName evidence="18">Nitrogen regulation protein B</fullName>
    </alternativeName>
</protein>
<dbReference type="Pfam" id="PF07730">
    <property type="entry name" value="HisKA_3"/>
    <property type="match status" value="1"/>
</dbReference>
<dbReference type="EC" id="2.7.13.3" evidence="4"/>
<comment type="cofactor">
    <cofactor evidence="2">
        <name>[4Fe-4S] cluster</name>
        <dbReference type="ChEBI" id="CHEBI:49883"/>
    </cofactor>
</comment>
<dbReference type="Gene3D" id="1.20.5.1930">
    <property type="match status" value="1"/>
</dbReference>
<feature type="transmembrane region" description="Helical" evidence="19">
    <location>
        <begin position="20"/>
        <end position="39"/>
    </location>
</feature>
<dbReference type="SMART" id="SM00065">
    <property type="entry name" value="GAF"/>
    <property type="match status" value="1"/>
</dbReference>
<feature type="transmembrane region" description="Helical" evidence="19">
    <location>
        <begin position="69"/>
        <end position="88"/>
    </location>
</feature>
<keyword evidence="14" id="KW-0408">Iron</keyword>
<dbReference type="InterPro" id="IPR005467">
    <property type="entry name" value="His_kinase_dom"/>
</dbReference>
<evidence type="ECO:0000256" key="13">
    <source>
        <dbReference type="ARBA" id="ARBA00022840"/>
    </source>
</evidence>
<keyword evidence="10" id="KW-0479">Metal-binding</keyword>
<dbReference type="InterPro" id="IPR036890">
    <property type="entry name" value="HATPase_C_sf"/>
</dbReference>
<feature type="transmembrane region" description="Helical" evidence="19">
    <location>
        <begin position="100"/>
        <end position="119"/>
    </location>
</feature>
<keyword evidence="11" id="KW-0547">Nucleotide-binding</keyword>
<evidence type="ECO:0000256" key="6">
    <source>
        <dbReference type="ARBA" id="ARBA00022485"/>
    </source>
</evidence>
<dbReference type="InterPro" id="IPR003594">
    <property type="entry name" value="HATPase_dom"/>
</dbReference>
<keyword evidence="6" id="KW-0004">4Fe-4S</keyword>
<dbReference type="SUPFAM" id="SSF55781">
    <property type="entry name" value="GAF domain-like"/>
    <property type="match status" value="1"/>
</dbReference>
<evidence type="ECO:0000256" key="11">
    <source>
        <dbReference type="ARBA" id="ARBA00022741"/>
    </source>
</evidence>
<comment type="catalytic activity">
    <reaction evidence="1">
        <text>ATP + protein L-histidine = ADP + protein N-phospho-L-histidine.</text>
        <dbReference type="EC" id="2.7.13.3"/>
    </reaction>
</comment>
<feature type="domain" description="Histidine kinase" evidence="20">
    <location>
        <begin position="339"/>
        <end position="530"/>
    </location>
</feature>
<proteinExistence type="predicted"/>
<feature type="transmembrane region" description="Helical" evidence="19">
    <location>
        <begin position="46"/>
        <end position="63"/>
    </location>
</feature>
<evidence type="ECO:0000256" key="17">
    <source>
        <dbReference type="ARBA" id="ARBA00024827"/>
    </source>
</evidence>
<dbReference type="SUPFAM" id="SSF55874">
    <property type="entry name" value="ATPase domain of HSP90 chaperone/DNA topoisomerase II/histidine kinase"/>
    <property type="match status" value="1"/>
</dbReference>
<organism evidence="21 22">
    <name type="scientific">Candidatus Segetimicrobium genomatis</name>
    <dbReference type="NCBI Taxonomy" id="2569760"/>
    <lineage>
        <taxon>Bacteria</taxon>
        <taxon>Bacillati</taxon>
        <taxon>Candidatus Sysuimicrobiota</taxon>
        <taxon>Candidatus Sysuimicrobiia</taxon>
        <taxon>Candidatus Sysuimicrobiales</taxon>
        <taxon>Candidatus Segetimicrobiaceae</taxon>
        <taxon>Candidatus Segetimicrobium</taxon>
    </lineage>
</organism>
<keyword evidence="12 21" id="KW-0418">Kinase</keyword>
<keyword evidence="7" id="KW-0963">Cytoplasm</keyword>
<dbReference type="Proteomes" id="UP000315217">
    <property type="component" value="Unassembled WGS sequence"/>
</dbReference>
<dbReference type="InterPro" id="IPR050482">
    <property type="entry name" value="Sensor_HK_TwoCompSys"/>
</dbReference>
<dbReference type="PRINTS" id="PR00344">
    <property type="entry name" value="BCTRLSENSOR"/>
</dbReference>
<evidence type="ECO:0000256" key="16">
    <source>
        <dbReference type="ARBA" id="ARBA00023014"/>
    </source>
</evidence>
<keyword evidence="9" id="KW-0808">Transferase</keyword>
<evidence type="ECO:0000256" key="14">
    <source>
        <dbReference type="ARBA" id="ARBA00023004"/>
    </source>
</evidence>
<dbReference type="PANTHER" id="PTHR24421">
    <property type="entry name" value="NITRATE/NITRITE SENSOR PROTEIN NARX-RELATED"/>
    <property type="match status" value="1"/>
</dbReference>
<evidence type="ECO:0000256" key="5">
    <source>
        <dbReference type="ARBA" id="ARBA00017322"/>
    </source>
</evidence>
<dbReference type="GO" id="GO:0046983">
    <property type="term" value="F:protein dimerization activity"/>
    <property type="evidence" value="ECO:0007669"/>
    <property type="project" value="InterPro"/>
</dbReference>
<accession>A0A537LL41</accession>
<dbReference type="GO" id="GO:0000155">
    <property type="term" value="F:phosphorelay sensor kinase activity"/>
    <property type="evidence" value="ECO:0007669"/>
    <property type="project" value="InterPro"/>
</dbReference>